<dbReference type="GO" id="GO:0070860">
    <property type="term" value="C:RNA polymerase I core factor complex"/>
    <property type="evidence" value="ECO:0007669"/>
    <property type="project" value="InterPro"/>
</dbReference>
<evidence type="ECO:0000256" key="6">
    <source>
        <dbReference type="ARBA" id="ARBA00023015"/>
    </source>
</evidence>
<evidence type="ECO:0000256" key="1">
    <source>
        <dbReference type="ARBA" id="ARBA00004604"/>
    </source>
</evidence>
<evidence type="ECO:0000256" key="5">
    <source>
        <dbReference type="ARBA" id="ARBA00022833"/>
    </source>
</evidence>
<evidence type="ECO:0000256" key="7">
    <source>
        <dbReference type="ARBA" id="ARBA00023125"/>
    </source>
</evidence>
<keyword evidence="12" id="KW-1185">Reference proteome</keyword>
<dbReference type="AlphaFoldDB" id="A0AA39IRL6"/>
<dbReference type="GO" id="GO:0008270">
    <property type="term" value="F:zinc ion binding"/>
    <property type="evidence" value="ECO:0007669"/>
    <property type="project" value="UniProtKB-KW"/>
</dbReference>
<dbReference type="PANTHER" id="PTHR31576">
    <property type="entry name" value="TATA BOX-BINDING PROTEIN-ASSOCIATED FACTOR RNA POLYMERASE I SUBUNIT B"/>
    <property type="match status" value="1"/>
</dbReference>
<keyword evidence="7" id="KW-0238">DNA-binding</keyword>
<dbReference type="GO" id="GO:0005668">
    <property type="term" value="C:RNA polymerase transcription factor SL1 complex"/>
    <property type="evidence" value="ECO:0007669"/>
    <property type="project" value="TreeGrafter"/>
</dbReference>
<dbReference type="GO" id="GO:0042790">
    <property type="term" value="P:nucleolar large rRNA transcription by RNA polymerase I"/>
    <property type="evidence" value="ECO:0007669"/>
    <property type="project" value="TreeGrafter"/>
</dbReference>
<feature type="region of interest" description="Disordered" evidence="10">
    <location>
        <begin position="176"/>
        <end position="198"/>
    </location>
</feature>
<evidence type="ECO:0008006" key="13">
    <source>
        <dbReference type="Google" id="ProtNLM"/>
    </source>
</evidence>
<gene>
    <name evidence="11" type="ORF">QR680_011250</name>
</gene>
<name>A0AA39IRL6_9BILA</name>
<keyword evidence="9" id="KW-0539">Nucleus</keyword>
<proteinExistence type="inferred from homology"/>
<keyword evidence="3" id="KW-0479">Metal-binding</keyword>
<comment type="similarity">
    <text evidence="2">Belongs to the RRN7/TAF1B family.</text>
</comment>
<keyword evidence="5" id="KW-0862">Zinc</keyword>
<evidence type="ECO:0000256" key="2">
    <source>
        <dbReference type="ARBA" id="ARBA00006899"/>
    </source>
</evidence>
<evidence type="ECO:0000313" key="11">
    <source>
        <dbReference type="EMBL" id="KAK0429202.1"/>
    </source>
</evidence>
<reference evidence="11" key="1">
    <citation type="submission" date="2023-06" db="EMBL/GenBank/DDBJ databases">
        <title>Genomic analysis of the entomopathogenic nematode Steinernema hermaphroditum.</title>
        <authorList>
            <person name="Schwarz E.M."/>
            <person name="Heppert J.K."/>
            <person name="Baniya A."/>
            <person name="Schwartz H.T."/>
            <person name="Tan C.-H."/>
            <person name="Antoshechkin I."/>
            <person name="Sternberg P.W."/>
            <person name="Goodrich-Blair H."/>
            <person name="Dillman A.R."/>
        </authorList>
    </citation>
    <scope>NUCLEOTIDE SEQUENCE</scope>
    <source>
        <strain evidence="11">PS9179</strain>
        <tissue evidence="11">Whole animal</tissue>
    </source>
</reference>
<evidence type="ECO:0000256" key="3">
    <source>
        <dbReference type="ARBA" id="ARBA00022723"/>
    </source>
</evidence>
<sequence length="685" mass="78859">MSSQNICEVCNGTNIEEVDGFFYCRNCGSQQSERVYEDDDGNIGTFTRGLRMKANLKEGAERRPFENVSRKDKVVTKERYMTLRAQTQVEFPKYLQQCGYRIGTFTKLLHRFGDILVRDFDVDECIIPKIRYILQKYLQMAGIAFSEAEIAACDEDRFSLIQKKTVPEVHNERMIHKRATQKKKREKLKQKAKKAKQVTANEALSQFDDNFDDSLKEQEAAEQAEQQDNLEDAMFEVNIFRLISTKLSRKAVIASGNVFLDLDLLLVILYLACISSGVNWILLSDITRWVADETKAAALILFTLKLMFGLDDVREYSLHDAALDGENTFDFGCYLLQLRLRMNVVQGTPVARVLSKDFAPEAGHSASMFDEEVGLKDLRFYGANLYGRTREAEFSRCVPPFAVQVARNKVFFELFQDDFVDQTGKGFMGNDAVYAPLRYTATKNQAWLAEVSRRADVNDLLDANNVNIFFKSHSQEKLDYRNTYGEYEPSTPFKERLDNDSRCGSEAKRSKWRSFFPSASTYQVYPRSSHIRSFLELDDEFDEGQMHPTLFLGDTEAMYNIAKPCFSKNFAFFLRQLSTIVGEQEQVLYFVLVMVEMMIFDRSRLAAMESSLLNGEPLKLTTEMIQHSGWEVYLIEEESGAPRWTRKYAAHNVEKKFGLFGGISLWSKIDIPTELGMSFLIWKHW</sequence>
<keyword evidence="4" id="KW-0863">Zinc-finger</keyword>
<dbReference type="Proteomes" id="UP001175271">
    <property type="component" value="Unassembled WGS sequence"/>
</dbReference>
<dbReference type="EMBL" id="JAUCMV010000001">
    <property type="protein sequence ID" value="KAK0429202.1"/>
    <property type="molecule type" value="Genomic_DNA"/>
</dbReference>
<feature type="compositionally biased region" description="Basic residues" evidence="10">
    <location>
        <begin position="176"/>
        <end position="196"/>
    </location>
</feature>
<comment type="caution">
    <text evidence="11">The sequence shown here is derived from an EMBL/GenBank/DDBJ whole genome shotgun (WGS) entry which is preliminary data.</text>
</comment>
<keyword evidence="8" id="KW-0804">Transcription</keyword>
<dbReference type="InterPro" id="IPR033599">
    <property type="entry name" value="TAF1B/Rrn7"/>
</dbReference>
<dbReference type="PANTHER" id="PTHR31576:SF2">
    <property type="entry name" value="TATA BOX-BINDING PROTEIN-ASSOCIATED FACTOR RNA POLYMERASE I SUBUNIT B"/>
    <property type="match status" value="1"/>
</dbReference>
<accession>A0AA39IRL6</accession>
<evidence type="ECO:0000313" key="12">
    <source>
        <dbReference type="Proteomes" id="UP001175271"/>
    </source>
</evidence>
<evidence type="ECO:0000256" key="10">
    <source>
        <dbReference type="SAM" id="MobiDB-lite"/>
    </source>
</evidence>
<organism evidence="11 12">
    <name type="scientific">Steinernema hermaphroditum</name>
    <dbReference type="NCBI Taxonomy" id="289476"/>
    <lineage>
        <taxon>Eukaryota</taxon>
        <taxon>Metazoa</taxon>
        <taxon>Ecdysozoa</taxon>
        <taxon>Nematoda</taxon>
        <taxon>Chromadorea</taxon>
        <taxon>Rhabditida</taxon>
        <taxon>Tylenchina</taxon>
        <taxon>Panagrolaimomorpha</taxon>
        <taxon>Strongyloidoidea</taxon>
        <taxon>Steinernematidae</taxon>
        <taxon>Steinernema</taxon>
    </lineage>
</organism>
<evidence type="ECO:0000256" key="9">
    <source>
        <dbReference type="ARBA" id="ARBA00023242"/>
    </source>
</evidence>
<evidence type="ECO:0000256" key="8">
    <source>
        <dbReference type="ARBA" id="ARBA00023163"/>
    </source>
</evidence>
<protein>
    <recommendedName>
        <fullName evidence="13">TATA box-binding protein-associated factor RNA polymerase I subunit B</fullName>
    </recommendedName>
</protein>
<dbReference type="GO" id="GO:0001164">
    <property type="term" value="F:RNA polymerase I core promoter sequence-specific DNA binding"/>
    <property type="evidence" value="ECO:0007669"/>
    <property type="project" value="InterPro"/>
</dbReference>
<comment type="subcellular location">
    <subcellularLocation>
        <location evidence="1">Nucleus</location>
        <location evidence="1">Nucleolus</location>
    </subcellularLocation>
</comment>
<keyword evidence="6" id="KW-0805">Transcription regulation</keyword>
<evidence type="ECO:0000256" key="4">
    <source>
        <dbReference type="ARBA" id="ARBA00022771"/>
    </source>
</evidence>